<dbReference type="SUPFAM" id="SSF55729">
    <property type="entry name" value="Acyl-CoA N-acyltransferases (Nat)"/>
    <property type="match status" value="1"/>
</dbReference>
<dbReference type="Gene3D" id="3.40.630.30">
    <property type="match status" value="1"/>
</dbReference>
<evidence type="ECO:0000313" key="2">
    <source>
        <dbReference type="EMBL" id="MEL0653589.1"/>
    </source>
</evidence>
<dbReference type="InterPro" id="IPR016181">
    <property type="entry name" value="Acyl_CoA_acyltransferase"/>
</dbReference>
<sequence length="156" mass="16970">MIIRKMNEKDVEAVSAICTASFLCSIAGTLSEEGKATFSSIAASNAFLGRMKGDDLMLVAESDENIEGVIELKEGRHVAMLFIRPERQRNGIGRELLLSALKYAKVKTVTVSASLPSVTAYEKYGFECSGEIDESAGLVYQPMEIKLSKEMYAAST</sequence>
<comment type="caution">
    <text evidence="2">The sequence shown here is derived from an EMBL/GenBank/DDBJ whole genome shotgun (WGS) entry which is preliminary data.</text>
</comment>
<dbReference type="PANTHER" id="PTHR43451:SF1">
    <property type="entry name" value="ACETYLTRANSFERASE"/>
    <property type="match status" value="1"/>
</dbReference>
<dbReference type="InterPro" id="IPR000182">
    <property type="entry name" value="GNAT_dom"/>
</dbReference>
<protein>
    <submittedName>
        <fullName evidence="2">GNAT family N-acetyltransferase</fullName>
        <ecNumber evidence="2">2.3.1.-</ecNumber>
    </submittedName>
</protein>
<organism evidence="2 3">
    <name type="scientific">Pseudoalteromonas issachenkonii</name>
    <dbReference type="NCBI Taxonomy" id="152297"/>
    <lineage>
        <taxon>Bacteria</taxon>
        <taxon>Pseudomonadati</taxon>
        <taxon>Pseudomonadota</taxon>
        <taxon>Gammaproteobacteria</taxon>
        <taxon>Alteromonadales</taxon>
        <taxon>Pseudoalteromonadaceae</taxon>
        <taxon>Pseudoalteromonas</taxon>
    </lineage>
</organism>
<dbReference type="PROSITE" id="PS51186">
    <property type="entry name" value="GNAT"/>
    <property type="match status" value="1"/>
</dbReference>
<keyword evidence="2" id="KW-0808">Transferase</keyword>
<dbReference type="EMBL" id="JBAKAW010000001">
    <property type="protein sequence ID" value="MEL0653589.1"/>
    <property type="molecule type" value="Genomic_DNA"/>
</dbReference>
<dbReference type="PANTHER" id="PTHR43451">
    <property type="entry name" value="ACETYLTRANSFERASE (GNAT) FAMILY PROTEIN"/>
    <property type="match status" value="1"/>
</dbReference>
<dbReference type="CDD" id="cd04301">
    <property type="entry name" value="NAT_SF"/>
    <property type="match status" value="1"/>
</dbReference>
<keyword evidence="3" id="KW-1185">Reference proteome</keyword>
<feature type="domain" description="N-acetyltransferase" evidence="1">
    <location>
        <begin position="1"/>
        <end position="148"/>
    </location>
</feature>
<dbReference type="Pfam" id="PF13673">
    <property type="entry name" value="Acetyltransf_10"/>
    <property type="match status" value="1"/>
</dbReference>
<dbReference type="Proteomes" id="UP001371391">
    <property type="component" value="Unassembled WGS sequence"/>
</dbReference>
<proteinExistence type="predicted"/>
<evidence type="ECO:0000313" key="3">
    <source>
        <dbReference type="Proteomes" id="UP001371391"/>
    </source>
</evidence>
<dbReference type="RefSeq" id="WP_341601183.1">
    <property type="nucleotide sequence ID" value="NZ_JBAKAW010000001.1"/>
</dbReference>
<dbReference type="InterPro" id="IPR052564">
    <property type="entry name" value="N-acetyltrans/Recomb-assoc"/>
</dbReference>
<keyword evidence="2" id="KW-0012">Acyltransferase</keyword>
<name>A0ABU9GVH9_9GAMM</name>
<evidence type="ECO:0000259" key="1">
    <source>
        <dbReference type="PROSITE" id="PS51186"/>
    </source>
</evidence>
<dbReference type="GO" id="GO:0016746">
    <property type="term" value="F:acyltransferase activity"/>
    <property type="evidence" value="ECO:0007669"/>
    <property type="project" value="UniProtKB-KW"/>
</dbReference>
<reference evidence="2 3" key="1">
    <citation type="submission" date="2024-02" db="EMBL/GenBank/DDBJ databases">
        <title>Bacteria isolated from the canopy kelp, Nereocystis luetkeana.</title>
        <authorList>
            <person name="Pfister C.A."/>
            <person name="Younker I.T."/>
            <person name="Light S.H."/>
        </authorList>
    </citation>
    <scope>NUCLEOTIDE SEQUENCE [LARGE SCALE GENOMIC DNA]</scope>
    <source>
        <strain evidence="2 3">TI.1.03</strain>
    </source>
</reference>
<gene>
    <name evidence="2" type="ORF">V6257_00955</name>
</gene>
<dbReference type="EC" id="2.3.1.-" evidence="2"/>
<accession>A0ABU9GVH9</accession>